<dbReference type="InterPro" id="IPR048146">
    <property type="entry name" value="RAxF_45-like"/>
</dbReference>
<accession>A0ABT9J4M1</accession>
<protein>
    <submittedName>
        <fullName evidence="2">RAxF-45 family protein</fullName>
    </submittedName>
</protein>
<dbReference type="NCBIfam" id="NF041642">
    <property type="entry name" value="RAxF_45"/>
    <property type="match status" value="1"/>
</dbReference>
<gene>
    <name evidence="2" type="ORF">Q5Y73_20670</name>
</gene>
<dbReference type="EMBL" id="JAVAMP010000015">
    <property type="protein sequence ID" value="MDP5276513.1"/>
    <property type="molecule type" value="Genomic_DNA"/>
</dbReference>
<organism evidence="2 3">
    <name type="scientific">Chengkuizengella axinellae</name>
    <dbReference type="NCBI Taxonomy" id="3064388"/>
    <lineage>
        <taxon>Bacteria</taxon>
        <taxon>Bacillati</taxon>
        <taxon>Bacillota</taxon>
        <taxon>Bacilli</taxon>
        <taxon>Bacillales</taxon>
        <taxon>Paenibacillaceae</taxon>
        <taxon>Chengkuizengella</taxon>
    </lineage>
</organism>
<evidence type="ECO:0000313" key="3">
    <source>
        <dbReference type="Proteomes" id="UP001231941"/>
    </source>
</evidence>
<feature type="transmembrane region" description="Helical" evidence="1">
    <location>
        <begin position="12"/>
        <end position="34"/>
    </location>
</feature>
<comment type="caution">
    <text evidence="2">The sequence shown here is derived from an EMBL/GenBank/DDBJ whole genome shotgun (WGS) entry which is preliminary data.</text>
</comment>
<dbReference type="Proteomes" id="UP001231941">
    <property type="component" value="Unassembled WGS sequence"/>
</dbReference>
<dbReference type="RefSeq" id="WP_305993820.1">
    <property type="nucleotide sequence ID" value="NZ_JAVAMP010000015.1"/>
</dbReference>
<name>A0ABT9J4M1_9BACL</name>
<proteinExistence type="predicted"/>
<evidence type="ECO:0000313" key="2">
    <source>
        <dbReference type="EMBL" id="MDP5276513.1"/>
    </source>
</evidence>
<sequence>MLHSVKGRTGYLQYVYIVRAIFAGVVFNGIRMSFFNKTTSYNRM</sequence>
<evidence type="ECO:0000256" key="1">
    <source>
        <dbReference type="SAM" id="Phobius"/>
    </source>
</evidence>
<keyword evidence="3" id="KW-1185">Reference proteome</keyword>
<reference evidence="2 3" key="1">
    <citation type="submission" date="2023-08" db="EMBL/GenBank/DDBJ databases">
        <authorList>
            <person name="Park J.-S."/>
        </authorList>
    </citation>
    <scope>NUCLEOTIDE SEQUENCE [LARGE SCALE GENOMIC DNA]</scope>
    <source>
        <strain evidence="2 3">2205SS18-9</strain>
    </source>
</reference>
<keyword evidence="1" id="KW-0472">Membrane</keyword>
<keyword evidence="1" id="KW-0812">Transmembrane</keyword>
<keyword evidence="1" id="KW-1133">Transmembrane helix</keyword>